<dbReference type="InterPro" id="IPR006124">
    <property type="entry name" value="Metalloenzyme"/>
</dbReference>
<dbReference type="PANTHER" id="PTHR31637:SF0">
    <property type="entry name" value="2,3-BISPHOSPHOGLYCERATE-INDEPENDENT PHOSPHOGLYCERATE MUTASE"/>
    <property type="match status" value="1"/>
</dbReference>
<dbReference type="EMBL" id="JBDODL010000642">
    <property type="protein sequence ID" value="MES1920388.1"/>
    <property type="molecule type" value="Genomic_DNA"/>
</dbReference>
<dbReference type="Proteomes" id="UP001439008">
    <property type="component" value="Unassembled WGS sequence"/>
</dbReference>
<dbReference type="SUPFAM" id="SSF53649">
    <property type="entry name" value="Alkaline phosphatase-like"/>
    <property type="match status" value="1"/>
</dbReference>
<comment type="caution">
    <text evidence="2">The sequence shown here is derived from an EMBL/GenBank/DDBJ whole genome shotgun (WGS) entry which is preliminary data.</text>
</comment>
<feature type="domain" description="Metalloenzyme" evidence="1">
    <location>
        <begin position="7"/>
        <end position="72"/>
    </location>
</feature>
<name>A0ABV2AL37_9EUKA</name>
<evidence type="ECO:0000313" key="3">
    <source>
        <dbReference type="Proteomes" id="UP001439008"/>
    </source>
</evidence>
<protein>
    <recommendedName>
        <fullName evidence="1">Metalloenzyme domain-containing protein</fullName>
    </recommendedName>
</protein>
<accession>A0ABV2AL37</accession>
<dbReference type="InterPro" id="IPR017850">
    <property type="entry name" value="Alkaline_phosphatase_core_sf"/>
</dbReference>
<gene>
    <name evidence="2" type="ORF">MHBO_002065</name>
</gene>
<keyword evidence="3" id="KW-1185">Reference proteome</keyword>
<dbReference type="InterPro" id="IPR005995">
    <property type="entry name" value="Pgm_bpd_ind"/>
</dbReference>
<evidence type="ECO:0000259" key="1">
    <source>
        <dbReference type="Pfam" id="PF01676"/>
    </source>
</evidence>
<evidence type="ECO:0000313" key="2">
    <source>
        <dbReference type="EMBL" id="MES1920388.1"/>
    </source>
</evidence>
<dbReference type="PANTHER" id="PTHR31637">
    <property type="entry name" value="2,3-BISPHOSPHOGLYCERATE-INDEPENDENT PHOSPHOGLYCERATE MUTASE"/>
    <property type="match status" value="1"/>
</dbReference>
<dbReference type="Pfam" id="PF01676">
    <property type="entry name" value="Metalloenzyme"/>
    <property type="match status" value="1"/>
</dbReference>
<proteinExistence type="predicted"/>
<organism evidence="2 3">
    <name type="scientific">Bonamia ostreae</name>
    <dbReference type="NCBI Taxonomy" id="126728"/>
    <lineage>
        <taxon>Eukaryota</taxon>
        <taxon>Sar</taxon>
        <taxon>Rhizaria</taxon>
        <taxon>Endomyxa</taxon>
        <taxon>Ascetosporea</taxon>
        <taxon>Haplosporida</taxon>
        <taxon>Bonamia</taxon>
    </lineage>
</organism>
<dbReference type="Gene3D" id="3.40.720.10">
    <property type="entry name" value="Alkaline Phosphatase, subunit A"/>
    <property type="match status" value="1"/>
</dbReference>
<reference evidence="2 3" key="1">
    <citation type="journal article" date="2024" name="BMC Biol.">
        <title>Comparative genomics of Ascetosporea gives new insight into the evolutionary basis for animal parasitism in Rhizaria.</title>
        <authorList>
            <person name="Hiltunen Thoren M."/>
            <person name="Onut-Brannstrom I."/>
            <person name="Alfjorden A."/>
            <person name="Peckova H."/>
            <person name="Swords F."/>
            <person name="Hooper C."/>
            <person name="Holzer A.S."/>
            <person name="Bass D."/>
            <person name="Burki F."/>
        </authorList>
    </citation>
    <scope>NUCLEOTIDE SEQUENCE [LARGE SCALE GENOMIC DNA]</scope>
    <source>
        <strain evidence="2">20-A016</strain>
    </source>
</reference>
<sequence length="95" mass="10196">MAKKNQKTFLLSIDGWGISAEKRGNAILEANTPIMDSLTANKKQYCDLGASGLDVGLPEGVMGNSEVGHLTMGFSLFLLENGAMETFIFIKLVVS</sequence>